<dbReference type="EMBL" id="JBHRZH010000002">
    <property type="protein sequence ID" value="MFC3759687.1"/>
    <property type="molecule type" value="Genomic_DNA"/>
</dbReference>
<accession>A0ABV7Y4H0</accession>
<dbReference type="Proteomes" id="UP001595699">
    <property type="component" value="Unassembled WGS sequence"/>
</dbReference>
<keyword evidence="2" id="KW-1185">Reference proteome</keyword>
<evidence type="ECO:0000313" key="1">
    <source>
        <dbReference type="EMBL" id="MFC3759687.1"/>
    </source>
</evidence>
<dbReference type="RefSeq" id="WP_205121843.1">
    <property type="nucleotide sequence ID" value="NZ_JAFBCM010000001.1"/>
</dbReference>
<proteinExistence type="predicted"/>
<name>A0ABV7Y4H0_9ACTN</name>
<sequence>MLYGIRVGVRDHSTDGESYTAEDRANELNASYRLGIIAAAWCRSTTLIPVDQVDKAFELLRRAGHRVIG</sequence>
<evidence type="ECO:0000313" key="2">
    <source>
        <dbReference type="Proteomes" id="UP001595699"/>
    </source>
</evidence>
<gene>
    <name evidence="1" type="ORF">ACFOUW_02450</name>
</gene>
<protein>
    <submittedName>
        <fullName evidence="1">Uncharacterized protein</fullName>
    </submittedName>
</protein>
<organism evidence="1 2">
    <name type="scientific">Tenggerimyces flavus</name>
    <dbReference type="NCBI Taxonomy" id="1708749"/>
    <lineage>
        <taxon>Bacteria</taxon>
        <taxon>Bacillati</taxon>
        <taxon>Actinomycetota</taxon>
        <taxon>Actinomycetes</taxon>
        <taxon>Propionibacteriales</taxon>
        <taxon>Nocardioidaceae</taxon>
        <taxon>Tenggerimyces</taxon>
    </lineage>
</organism>
<comment type="caution">
    <text evidence="1">The sequence shown here is derived from an EMBL/GenBank/DDBJ whole genome shotgun (WGS) entry which is preliminary data.</text>
</comment>
<reference evidence="2" key="1">
    <citation type="journal article" date="2019" name="Int. J. Syst. Evol. Microbiol.">
        <title>The Global Catalogue of Microorganisms (GCM) 10K type strain sequencing project: providing services to taxonomists for standard genome sequencing and annotation.</title>
        <authorList>
            <consortium name="The Broad Institute Genomics Platform"/>
            <consortium name="The Broad Institute Genome Sequencing Center for Infectious Disease"/>
            <person name="Wu L."/>
            <person name="Ma J."/>
        </authorList>
    </citation>
    <scope>NUCLEOTIDE SEQUENCE [LARGE SCALE GENOMIC DNA]</scope>
    <source>
        <strain evidence="2">CGMCC 4.7241</strain>
    </source>
</reference>